<protein>
    <submittedName>
        <fullName evidence="1">Uncharacterized protein</fullName>
    </submittedName>
</protein>
<reference evidence="2" key="1">
    <citation type="submission" date="2016-06" db="EMBL/GenBank/DDBJ databases">
        <authorList>
            <person name="Petersen J."/>
            <person name="Sayavedra L."/>
        </authorList>
    </citation>
    <scope>NUCLEOTIDE SEQUENCE [LARGE SCALE GENOMIC DNA]</scope>
    <source>
        <strain evidence="2">BazSymB</strain>
    </source>
</reference>
<evidence type="ECO:0000313" key="1">
    <source>
        <dbReference type="EMBL" id="SEH90795.1"/>
    </source>
</evidence>
<proteinExistence type="predicted"/>
<organism evidence="1 2">
    <name type="scientific">Bathymodiolus azoricus thioautotrophic gill symbiont</name>
    <dbReference type="NCBI Taxonomy" id="235205"/>
    <lineage>
        <taxon>Bacteria</taxon>
        <taxon>Pseudomonadati</taxon>
        <taxon>Pseudomonadota</taxon>
        <taxon>Gammaproteobacteria</taxon>
        <taxon>sulfur-oxidizing symbionts</taxon>
    </lineage>
</organism>
<gene>
    <name evidence="1" type="ORF">BAZSYMB_SCAFFOLD00092_0</name>
</gene>
<evidence type="ECO:0000313" key="2">
    <source>
        <dbReference type="Proteomes" id="UP000198559"/>
    </source>
</evidence>
<sequence>MLITIPLNINGQLSFNKSTAVDLLNFKCLILNVEFLR</sequence>
<dbReference type="Proteomes" id="UP000198559">
    <property type="component" value="Unassembled WGS sequence"/>
</dbReference>
<name>A0A1H6M0R3_9GAMM</name>
<dbReference type="EMBL" id="CVUD02000228">
    <property type="protein sequence ID" value="SEH90795.1"/>
    <property type="molecule type" value="Genomic_DNA"/>
</dbReference>
<dbReference type="AlphaFoldDB" id="A0A1H6M0R3"/>
<accession>A0A1H6M0R3</accession>